<dbReference type="EMBL" id="GL438750">
    <property type="protein sequence ID" value="EFN68534.1"/>
    <property type="molecule type" value="Genomic_DNA"/>
</dbReference>
<name>E2ADH2_CAMFO</name>
<keyword evidence="11" id="KW-0762">Sugar transport</keyword>
<feature type="domain" description="Major facilitator superfamily (MFS) profile" evidence="10">
    <location>
        <begin position="40"/>
        <end position="469"/>
    </location>
</feature>
<dbReference type="CDD" id="cd17358">
    <property type="entry name" value="MFS_GLUT6_8_Class3_like"/>
    <property type="match status" value="1"/>
</dbReference>
<feature type="transmembrane region" description="Helical" evidence="9">
    <location>
        <begin position="378"/>
        <end position="402"/>
    </location>
</feature>
<feature type="transmembrane region" description="Helical" evidence="9">
    <location>
        <begin position="141"/>
        <end position="162"/>
    </location>
</feature>
<dbReference type="InParanoid" id="E2ADH2"/>
<dbReference type="PRINTS" id="PR00171">
    <property type="entry name" value="SUGRTRNSPORT"/>
</dbReference>
<evidence type="ECO:0000313" key="12">
    <source>
        <dbReference type="Proteomes" id="UP000000311"/>
    </source>
</evidence>
<dbReference type="GO" id="GO:0051119">
    <property type="term" value="F:sugar transmembrane transporter activity"/>
    <property type="evidence" value="ECO:0007669"/>
    <property type="project" value="InterPro"/>
</dbReference>
<dbReference type="InterPro" id="IPR003663">
    <property type="entry name" value="Sugar/inositol_transpt"/>
</dbReference>
<evidence type="ECO:0000256" key="9">
    <source>
        <dbReference type="SAM" id="Phobius"/>
    </source>
</evidence>
<sequence length="481" mass="53642">MDELRVKRQNRRSALETKEARKARKEEMQALNDDEEEEELLYGARLKGNLGMLSIGQFLGWPSPSLPKLMEDNNVKHSIHLTADEASWVASLLMLGAIAGAITCGLMVNFIGRKNTMLFTAVPSIISWLIIAFATSPWELYIARFMSGISTGIGFSVMPIYLGEISPANIRGNLTSMIGMASKFGTLIAYVVAPFISVQNFALISLTSPCLFVIIFIWVPESPYYFLRRNDKQKAINSFVQLRGKENIHEEIENIERSVKTDLTNKSDFRELLFASRNRRALMILLGLNGVVQMSGAQAVIQYAQIILDQAHTNLEGKYLTMILGAIQVIFGTISMFLSDRIGRKPLLVISTIGAAFSTAIVATYFNLQYNYINTSNWLPTIGITIYVIMYCSGLAPVTLTITSELFSINVKALGSTIVTIILNLWAFIVSKLYLIIANKYGTHVPFWTFTACSLAGTLFVLSYVPETKNKTLEQIQMDQK</sequence>
<evidence type="ECO:0000256" key="5">
    <source>
        <dbReference type="ARBA" id="ARBA00023136"/>
    </source>
</evidence>
<comment type="similarity">
    <text evidence="7">Belongs to the major facilitator superfamily. Sugar transporter (TC 2.A.1.1) family. Trehalose transporter subfamily.</text>
</comment>
<dbReference type="InterPro" id="IPR005828">
    <property type="entry name" value="MFS_sugar_transport-like"/>
</dbReference>
<evidence type="ECO:0000259" key="10">
    <source>
        <dbReference type="PROSITE" id="PS50850"/>
    </source>
</evidence>
<dbReference type="InterPro" id="IPR020846">
    <property type="entry name" value="MFS_dom"/>
</dbReference>
<dbReference type="InterPro" id="IPR005829">
    <property type="entry name" value="Sugar_transporter_CS"/>
</dbReference>
<feature type="transmembrane region" description="Helical" evidence="9">
    <location>
        <begin position="347"/>
        <end position="366"/>
    </location>
</feature>
<dbReference type="GO" id="GO:0005886">
    <property type="term" value="C:plasma membrane"/>
    <property type="evidence" value="ECO:0007669"/>
    <property type="project" value="UniProtKB-SubCell"/>
</dbReference>
<evidence type="ECO:0000256" key="3">
    <source>
        <dbReference type="ARBA" id="ARBA00022692"/>
    </source>
</evidence>
<feature type="transmembrane region" description="Helical" evidence="9">
    <location>
        <begin position="174"/>
        <end position="195"/>
    </location>
</feature>
<evidence type="ECO:0000256" key="1">
    <source>
        <dbReference type="ARBA" id="ARBA00004651"/>
    </source>
</evidence>
<feature type="compositionally biased region" description="Basic and acidic residues" evidence="8">
    <location>
        <begin position="13"/>
        <end position="28"/>
    </location>
</feature>
<proteinExistence type="inferred from homology"/>
<dbReference type="PROSITE" id="PS00216">
    <property type="entry name" value="SUGAR_TRANSPORT_1"/>
    <property type="match status" value="1"/>
</dbReference>
<accession>E2ADH2</accession>
<feature type="transmembrane region" description="Helical" evidence="9">
    <location>
        <begin position="201"/>
        <end position="219"/>
    </location>
</feature>
<dbReference type="PANTHER" id="PTHR48021:SF46">
    <property type="entry name" value="MAJOR FACILITATOR SUPERFAMILY (MFS) PROFILE DOMAIN-CONTAINING PROTEIN"/>
    <property type="match status" value="1"/>
</dbReference>
<dbReference type="Proteomes" id="UP000000311">
    <property type="component" value="Unassembled WGS sequence"/>
</dbReference>
<dbReference type="SUPFAM" id="SSF103473">
    <property type="entry name" value="MFS general substrate transporter"/>
    <property type="match status" value="1"/>
</dbReference>
<organism evidence="12">
    <name type="scientific">Camponotus floridanus</name>
    <name type="common">Florida carpenter ant</name>
    <dbReference type="NCBI Taxonomy" id="104421"/>
    <lineage>
        <taxon>Eukaryota</taxon>
        <taxon>Metazoa</taxon>
        <taxon>Ecdysozoa</taxon>
        <taxon>Arthropoda</taxon>
        <taxon>Hexapoda</taxon>
        <taxon>Insecta</taxon>
        <taxon>Pterygota</taxon>
        <taxon>Neoptera</taxon>
        <taxon>Endopterygota</taxon>
        <taxon>Hymenoptera</taxon>
        <taxon>Apocrita</taxon>
        <taxon>Aculeata</taxon>
        <taxon>Formicoidea</taxon>
        <taxon>Formicidae</taxon>
        <taxon>Formicinae</taxon>
        <taxon>Camponotus</taxon>
    </lineage>
</organism>
<feature type="transmembrane region" description="Helical" evidence="9">
    <location>
        <begin position="414"/>
        <end position="435"/>
    </location>
</feature>
<dbReference type="PROSITE" id="PS00217">
    <property type="entry name" value="SUGAR_TRANSPORT_2"/>
    <property type="match status" value="1"/>
</dbReference>
<keyword evidence="5 9" id="KW-0472">Membrane</keyword>
<comment type="subcellular location">
    <subcellularLocation>
        <location evidence="1">Cell membrane</location>
        <topology evidence="1">Multi-pass membrane protein</topology>
    </subcellularLocation>
</comment>
<feature type="transmembrane region" description="Helical" evidence="9">
    <location>
        <begin position="282"/>
        <end position="307"/>
    </location>
</feature>
<dbReference type="FunFam" id="1.20.1250.20:FF:000055">
    <property type="entry name" value="Facilitated trehalose transporter Tret1-2 homolog"/>
    <property type="match status" value="1"/>
</dbReference>
<evidence type="ECO:0000256" key="8">
    <source>
        <dbReference type="SAM" id="MobiDB-lite"/>
    </source>
</evidence>
<evidence type="ECO:0000256" key="6">
    <source>
        <dbReference type="ARBA" id="ARBA00023180"/>
    </source>
</evidence>
<gene>
    <name evidence="11" type="ORF">EAG_09966</name>
</gene>
<dbReference type="InterPro" id="IPR050549">
    <property type="entry name" value="MFS_Trehalose_Transporter"/>
</dbReference>
<dbReference type="InterPro" id="IPR044775">
    <property type="entry name" value="MFS_ERD6/Tret1-like"/>
</dbReference>
<dbReference type="PROSITE" id="PS50850">
    <property type="entry name" value="MFS"/>
    <property type="match status" value="1"/>
</dbReference>
<dbReference type="Gene3D" id="1.20.1250.20">
    <property type="entry name" value="MFS general substrate transporter like domains"/>
    <property type="match status" value="1"/>
</dbReference>
<keyword evidence="2" id="KW-1003">Cell membrane</keyword>
<feature type="transmembrane region" description="Helical" evidence="9">
    <location>
        <begin position="117"/>
        <end position="135"/>
    </location>
</feature>
<dbReference type="OrthoDB" id="4142200at2759"/>
<protein>
    <submittedName>
        <fullName evidence="11">Sugar transporter ERD6-like 6</fullName>
    </submittedName>
</protein>
<feature type="transmembrane region" description="Helical" evidence="9">
    <location>
        <begin position="447"/>
        <end position="465"/>
    </location>
</feature>
<keyword evidence="4 9" id="KW-1133">Transmembrane helix</keyword>
<dbReference type="OMA" id="ERPWYTV"/>
<feature type="region of interest" description="Disordered" evidence="8">
    <location>
        <begin position="1"/>
        <end position="30"/>
    </location>
</feature>
<evidence type="ECO:0000256" key="4">
    <source>
        <dbReference type="ARBA" id="ARBA00022989"/>
    </source>
</evidence>
<dbReference type="PANTHER" id="PTHR48021">
    <property type="match status" value="1"/>
</dbReference>
<feature type="transmembrane region" description="Helical" evidence="9">
    <location>
        <begin position="88"/>
        <end position="110"/>
    </location>
</feature>
<keyword evidence="11" id="KW-0813">Transport</keyword>
<feature type="transmembrane region" description="Helical" evidence="9">
    <location>
        <begin position="319"/>
        <end position="338"/>
    </location>
</feature>
<evidence type="ECO:0000256" key="2">
    <source>
        <dbReference type="ARBA" id="ARBA00022475"/>
    </source>
</evidence>
<keyword evidence="3 9" id="KW-0812">Transmembrane</keyword>
<evidence type="ECO:0000256" key="7">
    <source>
        <dbReference type="ARBA" id="ARBA00024348"/>
    </source>
</evidence>
<dbReference type="Pfam" id="PF00083">
    <property type="entry name" value="Sugar_tr"/>
    <property type="match status" value="1"/>
</dbReference>
<keyword evidence="12" id="KW-1185">Reference proteome</keyword>
<evidence type="ECO:0000313" key="11">
    <source>
        <dbReference type="EMBL" id="EFN68534.1"/>
    </source>
</evidence>
<dbReference type="AlphaFoldDB" id="E2ADH2"/>
<reference evidence="11 12" key="1">
    <citation type="journal article" date="2010" name="Science">
        <title>Genomic comparison of the ants Camponotus floridanus and Harpegnathos saltator.</title>
        <authorList>
            <person name="Bonasio R."/>
            <person name="Zhang G."/>
            <person name="Ye C."/>
            <person name="Mutti N.S."/>
            <person name="Fang X."/>
            <person name="Qin N."/>
            <person name="Donahue G."/>
            <person name="Yang P."/>
            <person name="Li Q."/>
            <person name="Li C."/>
            <person name="Zhang P."/>
            <person name="Huang Z."/>
            <person name="Berger S.L."/>
            <person name="Reinberg D."/>
            <person name="Wang J."/>
            <person name="Liebig J."/>
        </authorList>
    </citation>
    <scope>NUCLEOTIDE SEQUENCE [LARGE SCALE GENOMIC DNA]</scope>
    <source>
        <strain evidence="12">C129</strain>
    </source>
</reference>
<dbReference type="InterPro" id="IPR036259">
    <property type="entry name" value="MFS_trans_sf"/>
</dbReference>
<keyword evidence="6" id="KW-0325">Glycoprotein</keyword>